<dbReference type="InterPro" id="IPR002104">
    <property type="entry name" value="Integrase_catalytic"/>
</dbReference>
<dbReference type="GO" id="GO:0003677">
    <property type="term" value="F:DNA binding"/>
    <property type="evidence" value="ECO:0007669"/>
    <property type="project" value="UniProtKB-KW"/>
</dbReference>
<dbReference type="PROSITE" id="PS51898">
    <property type="entry name" value="TYR_RECOMBINASE"/>
    <property type="match status" value="1"/>
</dbReference>
<dbReference type="Gene3D" id="1.10.443.10">
    <property type="entry name" value="Intergrase catalytic core"/>
    <property type="match status" value="1"/>
</dbReference>
<protein>
    <recommendedName>
        <fullName evidence="3">Tyr recombinase domain-containing protein</fullName>
    </recommendedName>
</protein>
<dbReference type="PANTHER" id="PTHR34605:SF3">
    <property type="entry name" value="P CELL-TYPE AGGLUTINATION PROTEIN MAP4-LIKE-RELATED"/>
    <property type="match status" value="1"/>
</dbReference>
<dbReference type="SUPFAM" id="SSF56349">
    <property type="entry name" value="DNA breaking-rejoining enzymes"/>
    <property type="match status" value="1"/>
</dbReference>
<dbReference type="OrthoDB" id="5149081at2759"/>
<keyword evidence="5" id="KW-1185">Reference proteome</keyword>
<evidence type="ECO:0000313" key="5">
    <source>
        <dbReference type="Proteomes" id="UP000179807"/>
    </source>
</evidence>
<dbReference type="RefSeq" id="XP_068363376.1">
    <property type="nucleotide sequence ID" value="XM_068491775.1"/>
</dbReference>
<gene>
    <name evidence="4" type="ORF">TRFO_04238</name>
</gene>
<proteinExistence type="predicted"/>
<keyword evidence="2" id="KW-0233">DNA recombination</keyword>
<name>A0A1J4KH05_9EUKA</name>
<organism evidence="4 5">
    <name type="scientific">Tritrichomonas foetus</name>
    <dbReference type="NCBI Taxonomy" id="1144522"/>
    <lineage>
        <taxon>Eukaryota</taxon>
        <taxon>Metamonada</taxon>
        <taxon>Parabasalia</taxon>
        <taxon>Tritrichomonadida</taxon>
        <taxon>Tritrichomonadidae</taxon>
        <taxon>Tritrichomonas</taxon>
    </lineage>
</organism>
<dbReference type="Gene3D" id="1.10.150.130">
    <property type="match status" value="1"/>
</dbReference>
<dbReference type="SUPFAM" id="SSF47823">
    <property type="entry name" value="lambda integrase-like, N-terminal domain"/>
    <property type="match status" value="1"/>
</dbReference>
<dbReference type="InterPro" id="IPR013762">
    <property type="entry name" value="Integrase-like_cat_sf"/>
</dbReference>
<keyword evidence="1" id="KW-0238">DNA-binding</keyword>
<evidence type="ECO:0000256" key="1">
    <source>
        <dbReference type="ARBA" id="ARBA00023125"/>
    </source>
</evidence>
<dbReference type="PANTHER" id="PTHR34605">
    <property type="entry name" value="PHAGE_INTEGRASE DOMAIN-CONTAINING PROTEIN"/>
    <property type="match status" value="1"/>
</dbReference>
<evidence type="ECO:0000256" key="2">
    <source>
        <dbReference type="ARBA" id="ARBA00023172"/>
    </source>
</evidence>
<dbReference type="InterPro" id="IPR052925">
    <property type="entry name" value="Phage_Integrase-like_Recomb"/>
</dbReference>
<dbReference type="EMBL" id="MLAK01000616">
    <property type="protein sequence ID" value="OHT10240.1"/>
    <property type="molecule type" value="Genomic_DNA"/>
</dbReference>
<accession>A0A1J4KH05</accession>
<feature type="domain" description="Tyr recombinase" evidence="3">
    <location>
        <begin position="119"/>
        <end position="300"/>
    </location>
</feature>
<sequence>MISLDGFDKEADEMIASTMADNTRKTYASALNLYIKHVQEAHSHSPNNPPPFPITIRSLKVFVLYMKRKGSQYSYIRTLVAGLSYYMKSEEIPDLTQDILFKKFLNGVSCKMHGKSKKYAKKPIHPNDLVLVLRLIDLSVKKESKLAFLMTVMFFGFLRISEALNLTRKDINLKQNDMMEVLIRNSKTDQEGKGQYVIIKDGGQAYSPFRYLEILNSIDPDEKFFENSAEQFNRIFRIHLTTISLDANKYNSHSFRRGGACYDSHQGVQDCMIKKHGRWESNAYIIYVNIEQEDASEEISKKL</sequence>
<evidence type="ECO:0000313" key="4">
    <source>
        <dbReference type="EMBL" id="OHT10240.1"/>
    </source>
</evidence>
<dbReference type="InterPro" id="IPR010998">
    <property type="entry name" value="Integrase_recombinase_N"/>
</dbReference>
<dbReference type="AlphaFoldDB" id="A0A1J4KH05"/>
<reference evidence="4" key="1">
    <citation type="submission" date="2016-10" db="EMBL/GenBank/DDBJ databases">
        <authorList>
            <person name="Benchimol M."/>
            <person name="Almeida L.G."/>
            <person name="Vasconcelos A.T."/>
            <person name="Perreira-Neves A."/>
            <person name="Rosa I.A."/>
            <person name="Tasca T."/>
            <person name="Bogo M.R."/>
            <person name="de Souza W."/>
        </authorList>
    </citation>
    <scope>NUCLEOTIDE SEQUENCE [LARGE SCALE GENOMIC DNA]</scope>
    <source>
        <strain evidence="4">K</strain>
    </source>
</reference>
<dbReference type="GeneID" id="94826479"/>
<dbReference type="VEuPathDB" id="TrichDB:TRFO_04238"/>
<dbReference type="Proteomes" id="UP000179807">
    <property type="component" value="Unassembled WGS sequence"/>
</dbReference>
<evidence type="ECO:0000259" key="3">
    <source>
        <dbReference type="PROSITE" id="PS51898"/>
    </source>
</evidence>
<comment type="caution">
    <text evidence="4">The sequence shown here is derived from an EMBL/GenBank/DDBJ whole genome shotgun (WGS) entry which is preliminary data.</text>
</comment>
<dbReference type="GO" id="GO:0015074">
    <property type="term" value="P:DNA integration"/>
    <property type="evidence" value="ECO:0007669"/>
    <property type="project" value="InterPro"/>
</dbReference>
<dbReference type="GO" id="GO:0006310">
    <property type="term" value="P:DNA recombination"/>
    <property type="evidence" value="ECO:0007669"/>
    <property type="project" value="UniProtKB-KW"/>
</dbReference>
<dbReference type="InterPro" id="IPR011010">
    <property type="entry name" value="DNA_brk_join_enz"/>
</dbReference>